<comment type="caution">
    <text evidence="2">The sequence shown here is derived from an EMBL/GenBank/DDBJ whole genome shotgun (WGS) entry which is preliminary data.</text>
</comment>
<feature type="domain" description="DUF397" evidence="1">
    <location>
        <begin position="9"/>
        <end position="61"/>
    </location>
</feature>
<evidence type="ECO:0000313" key="3">
    <source>
        <dbReference type="Proteomes" id="UP000676325"/>
    </source>
</evidence>
<dbReference type="Proteomes" id="UP000676325">
    <property type="component" value="Unassembled WGS sequence"/>
</dbReference>
<accession>A0A941E9N5</accession>
<evidence type="ECO:0000259" key="1">
    <source>
        <dbReference type="Pfam" id="PF04149"/>
    </source>
</evidence>
<protein>
    <submittedName>
        <fullName evidence="2">DUF397 domain-containing protein</fullName>
    </submittedName>
</protein>
<dbReference type="RefSeq" id="WP_212517553.1">
    <property type="nucleotide sequence ID" value="NZ_JAGSOH010000017.1"/>
</dbReference>
<dbReference type="EMBL" id="JAGSOH010000017">
    <property type="protein sequence ID" value="MBR7826402.1"/>
    <property type="molecule type" value="Genomic_DNA"/>
</dbReference>
<reference evidence="2" key="1">
    <citation type="submission" date="2021-04" db="EMBL/GenBank/DDBJ databases">
        <title>Genome based classification of Actinospica acidithermotolerans sp. nov., an actinobacterium isolated from an Indonesian hot spring.</title>
        <authorList>
            <person name="Kusuma A.B."/>
            <person name="Putra K.E."/>
            <person name="Nafisah S."/>
            <person name="Loh J."/>
            <person name="Nouioui I."/>
            <person name="Goodfellow M."/>
        </authorList>
    </citation>
    <scope>NUCLEOTIDE SEQUENCE</scope>
    <source>
        <strain evidence="2">MGRD01-02</strain>
    </source>
</reference>
<dbReference type="InterPro" id="IPR007278">
    <property type="entry name" value="DUF397"/>
</dbReference>
<sequence length="69" mass="7358">MSKNTKITGWRKSSYSGSQGNCVEFAPFGGELVAARNSRDPEGAVLFFDRAEMGAFLAGVKNGELDNLG</sequence>
<proteinExistence type="predicted"/>
<dbReference type="Pfam" id="PF04149">
    <property type="entry name" value="DUF397"/>
    <property type="match status" value="1"/>
</dbReference>
<organism evidence="2 3">
    <name type="scientific">Actinospica acidithermotolerans</name>
    <dbReference type="NCBI Taxonomy" id="2828514"/>
    <lineage>
        <taxon>Bacteria</taxon>
        <taxon>Bacillati</taxon>
        <taxon>Actinomycetota</taxon>
        <taxon>Actinomycetes</taxon>
        <taxon>Catenulisporales</taxon>
        <taxon>Actinospicaceae</taxon>
        <taxon>Actinospica</taxon>
    </lineage>
</organism>
<name>A0A941E9N5_9ACTN</name>
<dbReference type="AlphaFoldDB" id="A0A941E9N5"/>
<evidence type="ECO:0000313" key="2">
    <source>
        <dbReference type="EMBL" id="MBR7826402.1"/>
    </source>
</evidence>
<keyword evidence="3" id="KW-1185">Reference proteome</keyword>
<gene>
    <name evidence="2" type="ORF">KDK95_08820</name>
</gene>